<accession>A0AA96KRI9</accession>
<sequence length="288" mass="32235">MIVSVDTYLHNEIEGKLKIILENRYIIEEILKGIKPSIAANFINAYAGKDTVNEIPIVYAMPQDKHTQRGAIYIGLREGAESKSSIGNLEGDYLFKEEGAVTEMSTIQAATDNSKLFIEVEKEIGTLINVAEITFATSDNVTIKGNRIYFTYDKELVGMDVTVHYEVKGDEEAGFKRGFTATEQYSILAISTNMDTVRCLDLIIKAIMILMRSNAEESNNFQLQKLQFGQTEEIPVDTDATPEILYGRETIVSYTSSYSLDSPITDAILEHIKVNVHLNNEQEEHTDG</sequence>
<reference evidence="1" key="1">
    <citation type="submission" date="2023-04" db="EMBL/GenBank/DDBJ databases">
        <authorList>
            <person name="Zhang X."/>
        </authorList>
    </citation>
    <scope>NUCLEOTIDE SEQUENCE</scope>
</reference>
<evidence type="ECO:0000313" key="1">
    <source>
        <dbReference type="EMBL" id="WNO29814.1"/>
    </source>
</evidence>
<dbReference type="EMBL" id="OQ884030">
    <property type="protein sequence ID" value="WNO29814.1"/>
    <property type="molecule type" value="Genomic_DNA"/>
</dbReference>
<dbReference type="InterPro" id="IPR056960">
    <property type="entry name" value="SP10_terminator"/>
</dbReference>
<dbReference type="Pfam" id="PF23932">
    <property type="entry name" value="SP10_terminator"/>
    <property type="match status" value="1"/>
</dbReference>
<proteinExistence type="predicted"/>
<name>A0AA96KRI9_9CAUD</name>
<organism evidence="1">
    <name type="scientific">Bacillus phage SDFMU_Pbc</name>
    <dbReference type="NCBI Taxonomy" id="3076135"/>
    <lineage>
        <taxon>Viruses</taxon>
        <taxon>Duplodnaviria</taxon>
        <taxon>Heunggongvirae</taxon>
        <taxon>Uroviricota</taxon>
        <taxon>Caudoviricetes</taxon>
        <taxon>Herelleviridae</taxon>
        <taxon>Bastillevirinae</taxon>
        <taxon>Agatevirus</taxon>
        <taxon>Agatevirus agate</taxon>
    </lineage>
</organism>
<protein>
    <submittedName>
        <fullName evidence="1">Uncharacterized protein</fullName>
    </submittedName>
</protein>